<sequence>MSLKKDAFPHSTAFDEINDYLKASDSQRQQAIKMAKAKFAFKLHNKKGDEQSWHIDLKDKGEVREGLGENPTVTLSLSDEDFGKLVAGKGNAQRMFMSGSLRVSGDIMKANVMPTILKKAMASKAKL</sequence>
<gene>
    <name evidence="2" type="ORF">GcM3_200060</name>
</gene>
<organism evidence="2 3">
    <name type="scientific">Golovinomyces cichoracearum</name>
    <dbReference type="NCBI Taxonomy" id="62708"/>
    <lineage>
        <taxon>Eukaryota</taxon>
        <taxon>Fungi</taxon>
        <taxon>Dikarya</taxon>
        <taxon>Ascomycota</taxon>
        <taxon>Pezizomycotina</taxon>
        <taxon>Leotiomycetes</taxon>
        <taxon>Erysiphales</taxon>
        <taxon>Erysiphaceae</taxon>
        <taxon>Golovinomyces</taxon>
    </lineage>
</organism>
<dbReference type="EMBL" id="MCBQ01020088">
    <property type="protein sequence ID" value="RKF55575.1"/>
    <property type="molecule type" value="Genomic_DNA"/>
</dbReference>
<dbReference type="AlphaFoldDB" id="A0A420HDV9"/>
<dbReference type="InterPro" id="IPR036527">
    <property type="entry name" value="SCP2_sterol-bd_dom_sf"/>
</dbReference>
<dbReference type="PANTHER" id="PTHR10094">
    <property type="entry name" value="STEROL CARRIER PROTEIN 2 SCP-2 FAMILY PROTEIN"/>
    <property type="match status" value="1"/>
</dbReference>
<keyword evidence="3" id="KW-1185">Reference proteome</keyword>
<dbReference type="PANTHER" id="PTHR10094:SF25">
    <property type="entry name" value="SCP2 STEROL-BINDING DOMAIN-CONTAINING PROTEIN 1"/>
    <property type="match status" value="1"/>
</dbReference>
<comment type="caution">
    <text evidence="2">The sequence shown here is derived from an EMBL/GenBank/DDBJ whole genome shotgun (WGS) entry which is preliminary data.</text>
</comment>
<dbReference type="Gene3D" id="3.30.1050.10">
    <property type="entry name" value="SCP2 sterol-binding domain"/>
    <property type="match status" value="1"/>
</dbReference>
<dbReference type="InterPro" id="IPR003033">
    <property type="entry name" value="SCP2_sterol-bd_dom"/>
</dbReference>
<dbReference type="Pfam" id="PF02036">
    <property type="entry name" value="SCP2"/>
    <property type="match status" value="1"/>
</dbReference>
<feature type="domain" description="SCP2" evidence="1">
    <location>
        <begin position="18"/>
        <end position="118"/>
    </location>
</feature>
<evidence type="ECO:0000313" key="2">
    <source>
        <dbReference type="EMBL" id="RKF55575.1"/>
    </source>
</evidence>
<dbReference type="STRING" id="62708.A0A420HDV9"/>
<reference evidence="2 3" key="1">
    <citation type="journal article" date="2018" name="BMC Genomics">
        <title>Comparative genome analyses reveal sequence features reflecting distinct modes of host-adaptation between dicot and monocot powdery mildew.</title>
        <authorList>
            <person name="Wu Y."/>
            <person name="Ma X."/>
            <person name="Pan Z."/>
            <person name="Kale S.D."/>
            <person name="Song Y."/>
            <person name="King H."/>
            <person name="Zhang Q."/>
            <person name="Presley C."/>
            <person name="Deng X."/>
            <person name="Wei C.I."/>
            <person name="Xiao S."/>
        </authorList>
    </citation>
    <scope>NUCLEOTIDE SEQUENCE [LARGE SCALE GENOMIC DNA]</scope>
    <source>
        <strain evidence="2">UMSG3</strain>
    </source>
</reference>
<dbReference type="GO" id="GO:0005829">
    <property type="term" value="C:cytosol"/>
    <property type="evidence" value="ECO:0007669"/>
    <property type="project" value="TreeGrafter"/>
</dbReference>
<evidence type="ECO:0000259" key="1">
    <source>
        <dbReference type="Pfam" id="PF02036"/>
    </source>
</evidence>
<name>A0A420HDV9_9PEZI</name>
<protein>
    <submittedName>
        <fullName evidence="2">Fatty acid-binding protein</fullName>
    </submittedName>
</protein>
<accession>A0A420HDV9</accession>
<proteinExistence type="predicted"/>
<dbReference type="SUPFAM" id="SSF55718">
    <property type="entry name" value="SCP-like"/>
    <property type="match status" value="1"/>
</dbReference>
<evidence type="ECO:0000313" key="3">
    <source>
        <dbReference type="Proteomes" id="UP000283383"/>
    </source>
</evidence>
<dbReference type="Proteomes" id="UP000283383">
    <property type="component" value="Unassembled WGS sequence"/>
</dbReference>